<dbReference type="AlphaFoldDB" id="A0A1H6QK21"/>
<dbReference type="Proteomes" id="UP000199702">
    <property type="component" value="Unassembled WGS sequence"/>
</dbReference>
<protein>
    <recommendedName>
        <fullName evidence="3">DUF1569 domain-containing protein</fullName>
    </recommendedName>
</protein>
<dbReference type="EMBL" id="FNYA01000001">
    <property type="protein sequence ID" value="SEI39342.1"/>
    <property type="molecule type" value="Genomic_DNA"/>
</dbReference>
<gene>
    <name evidence="1" type="ORF">SAMN05660918_0311</name>
</gene>
<sequence>MKSIFNPTDNQEIISRINSLSSESQAKWGKMSVDQMLSHCIAPIDIAFGNSSLKASFLMQILGKMVKAKMLKQDIFKKNSPTAPSFIRTEKYDFEATKNELIGKIQQFEKEGHAVIKNTKHPFFGTMTYQEWDRLQFMHLNHHLEQFGV</sequence>
<dbReference type="OrthoDB" id="2599194at2"/>
<dbReference type="InterPro" id="IPR011463">
    <property type="entry name" value="DUF1569"/>
</dbReference>
<dbReference type="RefSeq" id="WP_091306736.1">
    <property type="nucleotide sequence ID" value="NZ_CBCSJU010000001.1"/>
</dbReference>
<evidence type="ECO:0000313" key="1">
    <source>
        <dbReference type="EMBL" id="SEI39342.1"/>
    </source>
</evidence>
<proteinExistence type="predicted"/>
<name>A0A1H6QK21_9FLAO</name>
<dbReference type="Pfam" id="PF07606">
    <property type="entry name" value="DUF1569"/>
    <property type="match status" value="1"/>
</dbReference>
<evidence type="ECO:0000313" key="2">
    <source>
        <dbReference type="Proteomes" id="UP000199702"/>
    </source>
</evidence>
<evidence type="ECO:0008006" key="3">
    <source>
        <dbReference type="Google" id="ProtNLM"/>
    </source>
</evidence>
<keyword evidence="2" id="KW-1185">Reference proteome</keyword>
<dbReference type="Gene3D" id="1.20.120.450">
    <property type="entry name" value="dinb family like domain"/>
    <property type="match status" value="1"/>
</dbReference>
<dbReference type="STRING" id="402734.SAMN05660918_0311"/>
<organism evidence="1 2">
    <name type="scientific">Flavobacterium terrigena</name>
    <dbReference type="NCBI Taxonomy" id="402734"/>
    <lineage>
        <taxon>Bacteria</taxon>
        <taxon>Pseudomonadati</taxon>
        <taxon>Bacteroidota</taxon>
        <taxon>Flavobacteriia</taxon>
        <taxon>Flavobacteriales</taxon>
        <taxon>Flavobacteriaceae</taxon>
        <taxon>Flavobacterium</taxon>
    </lineage>
</organism>
<dbReference type="InterPro" id="IPR034660">
    <property type="entry name" value="DinB/YfiT-like"/>
</dbReference>
<accession>A0A1H6QK21</accession>
<reference evidence="2" key="1">
    <citation type="submission" date="2016-10" db="EMBL/GenBank/DDBJ databases">
        <authorList>
            <person name="Varghese N."/>
            <person name="Submissions S."/>
        </authorList>
    </citation>
    <scope>NUCLEOTIDE SEQUENCE [LARGE SCALE GENOMIC DNA]</scope>
    <source>
        <strain evidence="2">DSM 17934</strain>
    </source>
</reference>